<evidence type="ECO:0000313" key="4">
    <source>
        <dbReference type="Proteomes" id="UP000245942"/>
    </source>
</evidence>
<proteinExistence type="inferred from homology"/>
<dbReference type="Proteomes" id="UP000245942">
    <property type="component" value="Unassembled WGS sequence"/>
</dbReference>
<accession>A0A316UJ68</accession>
<evidence type="ECO:0000313" key="3">
    <source>
        <dbReference type="EMBL" id="PWN23245.1"/>
    </source>
</evidence>
<reference evidence="3 4" key="1">
    <citation type="journal article" date="2018" name="Mol. Biol. Evol.">
        <title>Broad Genomic Sampling Reveals a Smut Pathogenic Ancestry of the Fungal Clade Ustilaginomycotina.</title>
        <authorList>
            <person name="Kijpornyongpan T."/>
            <person name="Mondo S.J."/>
            <person name="Barry K."/>
            <person name="Sandor L."/>
            <person name="Lee J."/>
            <person name="Lipzen A."/>
            <person name="Pangilinan J."/>
            <person name="LaButti K."/>
            <person name="Hainaut M."/>
            <person name="Henrissat B."/>
            <person name="Grigoriev I.V."/>
            <person name="Spatafora J.W."/>
            <person name="Aime M.C."/>
        </authorList>
    </citation>
    <scope>NUCLEOTIDE SEQUENCE [LARGE SCALE GENOMIC DNA]</scope>
    <source>
        <strain evidence="3 4">MCA 4718</strain>
    </source>
</reference>
<dbReference type="NCBIfam" id="TIGR00231">
    <property type="entry name" value="small_GTP"/>
    <property type="match status" value="1"/>
</dbReference>
<dbReference type="FunFam" id="3.40.50.300:FF:001447">
    <property type="entry name" value="Ras-related protein Rab-1B"/>
    <property type="match status" value="1"/>
</dbReference>
<dbReference type="OrthoDB" id="9989112at2759"/>
<gene>
    <name evidence="3" type="ORF">BCV69DRAFT_292514</name>
</gene>
<evidence type="ECO:0000256" key="1">
    <source>
        <dbReference type="ARBA" id="ARBA00006270"/>
    </source>
</evidence>
<evidence type="ECO:0000256" key="2">
    <source>
        <dbReference type="SAM" id="MobiDB-lite"/>
    </source>
</evidence>
<dbReference type="Pfam" id="PF00071">
    <property type="entry name" value="Ras"/>
    <property type="match status" value="2"/>
</dbReference>
<name>A0A316UJ68_9BASI</name>
<dbReference type="GO" id="GO:0003924">
    <property type="term" value="F:GTPase activity"/>
    <property type="evidence" value="ECO:0007669"/>
    <property type="project" value="InterPro"/>
</dbReference>
<dbReference type="SMART" id="SM00175">
    <property type="entry name" value="RAB"/>
    <property type="match status" value="1"/>
</dbReference>
<dbReference type="GeneID" id="37015534"/>
<dbReference type="SUPFAM" id="SSF52540">
    <property type="entry name" value="P-loop containing nucleoside triphosphate hydrolases"/>
    <property type="match status" value="1"/>
</dbReference>
<comment type="similarity">
    <text evidence="1">Belongs to the small GTPase superfamily. Rab family.</text>
</comment>
<dbReference type="AlphaFoldDB" id="A0A316UJ68"/>
<dbReference type="STRING" id="1684307.A0A316UJ68"/>
<dbReference type="EMBL" id="KZ819322">
    <property type="protein sequence ID" value="PWN23245.1"/>
    <property type="molecule type" value="Genomic_DNA"/>
</dbReference>
<dbReference type="PANTHER" id="PTHR47979">
    <property type="entry name" value="DRAB11-RELATED"/>
    <property type="match status" value="1"/>
</dbReference>
<organism evidence="3 4">
    <name type="scientific">Pseudomicrostroma glucosiphilum</name>
    <dbReference type="NCBI Taxonomy" id="1684307"/>
    <lineage>
        <taxon>Eukaryota</taxon>
        <taxon>Fungi</taxon>
        <taxon>Dikarya</taxon>
        <taxon>Basidiomycota</taxon>
        <taxon>Ustilaginomycotina</taxon>
        <taxon>Exobasidiomycetes</taxon>
        <taxon>Microstromatales</taxon>
        <taxon>Microstromatales incertae sedis</taxon>
        <taxon>Pseudomicrostroma</taxon>
    </lineage>
</organism>
<dbReference type="SMART" id="SM00173">
    <property type="entry name" value="RAS"/>
    <property type="match status" value="1"/>
</dbReference>
<dbReference type="PROSITE" id="PS51421">
    <property type="entry name" value="RAS"/>
    <property type="match status" value="1"/>
</dbReference>
<dbReference type="SMART" id="SM00174">
    <property type="entry name" value="RHO"/>
    <property type="match status" value="1"/>
</dbReference>
<dbReference type="GO" id="GO:0005525">
    <property type="term" value="F:GTP binding"/>
    <property type="evidence" value="ECO:0007669"/>
    <property type="project" value="InterPro"/>
</dbReference>
<feature type="region of interest" description="Disordered" evidence="2">
    <location>
        <begin position="66"/>
        <end position="94"/>
    </location>
</feature>
<feature type="compositionally biased region" description="Low complexity" evidence="2">
    <location>
        <begin position="115"/>
        <end position="127"/>
    </location>
</feature>
<dbReference type="InterPro" id="IPR001806">
    <property type="entry name" value="Small_GTPase"/>
</dbReference>
<keyword evidence="4" id="KW-1185">Reference proteome</keyword>
<dbReference type="RefSeq" id="XP_025350405.1">
    <property type="nucleotide sequence ID" value="XM_025493800.1"/>
</dbReference>
<dbReference type="PROSITE" id="PS51419">
    <property type="entry name" value="RAB"/>
    <property type="match status" value="1"/>
</dbReference>
<dbReference type="PRINTS" id="PR00449">
    <property type="entry name" value="RASTRNSFRMNG"/>
</dbReference>
<sequence>MNDTLELGAAYDFLFKLIIIGDSSTGKSTLLHQFIHHEFVPKSHTVGVEFTSRVLLLGASSPLPQQGAFPGSSAHPDGDADADASAHPDGDADADANAEYAWKGRGRGGLATGMTPSVSTTSTIGGSSKTKRASAVKLQLWDTTGQEKFRSVTRNYYRGAAGALLVYDVTKRSTFESLPRWLADVRSLAAEKVLVVVVGNKTDLVGGRNRSGAQMGGEQASPPKREVEWEEARQWAESEGLLFAETSSLTGQNIESPFTLCARGIIDLIEKGLVAPEEPGSGISYGDRLRSHSRSASEAGGLSRFSFADVIQSGSSSSTRHGGSSGGGLVKLKEAFGVRDGGKCC</sequence>
<dbReference type="InterPro" id="IPR005225">
    <property type="entry name" value="Small_GTP-bd"/>
</dbReference>
<dbReference type="InterPro" id="IPR027417">
    <property type="entry name" value="P-loop_NTPase"/>
</dbReference>
<dbReference type="Gene3D" id="3.40.50.300">
    <property type="entry name" value="P-loop containing nucleotide triphosphate hydrolases"/>
    <property type="match status" value="2"/>
</dbReference>
<dbReference type="InterPro" id="IPR050209">
    <property type="entry name" value="Rab_GTPases_membrane_traffic"/>
</dbReference>
<protein>
    <submittedName>
        <fullName evidence="3">Ras-domain-containing protein</fullName>
    </submittedName>
</protein>
<feature type="region of interest" description="Disordered" evidence="2">
    <location>
        <begin position="107"/>
        <end position="127"/>
    </location>
</feature>